<accession>A0A267MGF0</accession>
<dbReference type="EMBL" id="NIBG01000021">
    <property type="protein sequence ID" value="PAB57945.1"/>
    <property type="molecule type" value="Genomic_DNA"/>
</dbReference>
<dbReference type="Gene3D" id="2.30.40.10">
    <property type="entry name" value="Urease, subunit C, domain 1"/>
    <property type="match status" value="1"/>
</dbReference>
<evidence type="ECO:0000313" key="3">
    <source>
        <dbReference type="Proteomes" id="UP000216024"/>
    </source>
</evidence>
<dbReference type="CDD" id="cd01300">
    <property type="entry name" value="YtcJ_like"/>
    <property type="match status" value="1"/>
</dbReference>
<keyword evidence="3" id="KW-1185">Reference proteome</keyword>
<dbReference type="Proteomes" id="UP000216024">
    <property type="component" value="Unassembled WGS sequence"/>
</dbReference>
<dbReference type="GO" id="GO:0016810">
    <property type="term" value="F:hydrolase activity, acting on carbon-nitrogen (but not peptide) bonds"/>
    <property type="evidence" value="ECO:0007669"/>
    <property type="project" value="InterPro"/>
</dbReference>
<dbReference type="RefSeq" id="WP_095135008.1">
    <property type="nucleotide sequence ID" value="NZ_NIBG01000021.1"/>
</dbReference>
<name>A0A267MGF0_9FIRM</name>
<dbReference type="PANTHER" id="PTHR22642:SF2">
    <property type="entry name" value="PROTEIN LONG AFTER FAR-RED 3"/>
    <property type="match status" value="1"/>
</dbReference>
<dbReference type="OrthoDB" id="9767366at2"/>
<dbReference type="InterPro" id="IPR013108">
    <property type="entry name" value="Amidohydro_3"/>
</dbReference>
<dbReference type="Pfam" id="PF07969">
    <property type="entry name" value="Amidohydro_3"/>
    <property type="match status" value="1"/>
</dbReference>
<evidence type="ECO:0000259" key="1">
    <source>
        <dbReference type="Pfam" id="PF07969"/>
    </source>
</evidence>
<proteinExistence type="predicted"/>
<organism evidence="2 3">
    <name type="scientific">Anaeromicrobium sediminis</name>
    <dbReference type="NCBI Taxonomy" id="1478221"/>
    <lineage>
        <taxon>Bacteria</taxon>
        <taxon>Bacillati</taxon>
        <taxon>Bacillota</taxon>
        <taxon>Clostridia</taxon>
        <taxon>Peptostreptococcales</taxon>
        <taxon>Thermotaleaceae</taxon>
        <taxon>Anaeromicrobium</taxon>
    </lineage>
</organism>
<dbReference type="Gene3D" id="3.20.20.140">
    <property type="entry name" value="Metal-dependent hydrolases"/>
    <property type="match status" value="1"/>
</dbReference>
<dbReference type="InterPro" id="IPR033932">
    <property type="entry name" value="YtcJ-like"/>
</dbReference>
<gene>
    <name evidence="2" type="ORF">CCE28_17425</name>
</gene>
<dbReference type="InterPro" id="IPR011059">
    <property type="entry name" value="Metal-dep_hydrolase_composite"/>
</dbReference>
<dbReference type="Gene3D" id="3.10.310.70">
    <property type="match status" value="1"/>
</dbReference>
<feature type="domain" description="Amidohydrolase 3" evidence="1">
    <location>
        <begin position="49"/>
        <end position="535"/>
    </location>
</feature>
<dbReference type="PANTHER" id="PTHR22642">
    <property type="entry name" value="IMIDAZOLONEPROPIONASE"/>
    <property type="match status" value="1"/>
</dbReference>
<dbReference type="InterPro" id="IPR032466">
    <property type="entry name" value="Metal_Hydrolase"/>
</dbReference>
<evidence type="ECO:0000313" key="2">
    <source>
        <dbReference type="EMBL" id="PAB57945.1"/>
    </source>
</evidence>
<dbReference type="SUPFAM" id="SSF51338">
    <property type="entry name" value="Composite domain of metallo-dependent hydrolases"/>
    <property type="match status" value="1"/>
</dbReference>
<dbReference type="SUPFAM" id="SSF51556">
    <property type="entry name" value="Metallo-dependent hydrolases"/>
    <property type="match status" value="1"/>
</dbReference>
<protein>
    <recommendedName>
        <fullName evidence="1">Amidohydrolase 3 domain-containing protein</fullName>
    </recommendedName>
</protein>
<comment type="caution">
    <text evidence="2">The sequence shown here is derived from an EMBL/GenBank/DDBJ whole genome shotgun (WGS) entry which is preliminary data.</text>
</comment>
<sequence length="539" mass="61094">MNTILYNGNIITMDSKSPKSEALFIRDNKFFKVGKNEEIFSLKDENTRLIDLENKTVVPGFNDSHMHLVNFANSLHMIPLTNCKSIDDLIGMGKDYLSTNPNHKDWIIGRGWNQDNFHEKEFPTRYDLDKISTEFPVCYVRACGHVLVVNSKALEMADIDSSSSQVDGGYFDVDTHNNPLGIFRENALNLIYKKIPTPTVDEIKKIILDACKLALADGITSIQTDDFEAFPDKDFHKIIKAYKELNNEGKLPIRIYEQCLLQNTERLNSFLSKGYSTGYGDDFFKIGPLKLLADGSLGARTAYLSQPYADDSTTCGIGVFTQDELDELVLTAHKNNMQVAIHCIGDKIMDMSFKSIKNALDKAPKSDHRHGIVHAQITTNKLIDEFKENNVLAYIQPIFLDYDIHIVEDRVGKDRAKETYNFKTLMDNGVHTAYGSDCPVEPFNVFRGIYSAVTRQDLSGYPKNGWLPNEKVSVEDALYNFTHEGAYASFEENVKGLIKENYLADFVVLDRDILNITPEEIKDTKVLMTFVDGELKYKK</sequence>
<dbReference type="AlphaFoldDB" id="A0A267MGF0"/>
<reference evidence="2 3" key="1">
    <citation type="submission" date="2017-06" db="EMBL/GenBank/DDBJ databases">
        <title>Draft genome sequence of anaerobic fermentative bacterium Anaeromicrobium sediminis DY2726D isolated from West Pacific Ocean sediments.</title>
        <authorList>
            <person name="Zeng X."/>
        </authorList>
    </citation>
    <scope>NUCLEOTIDE SEQUENCE [LARGE SCALE GENOMIC DNA]</scope>
    <source>
        <strain evidence="2 3">DY2726D</strain>
    </source>
</reference>